<dbReference type="EMBL" id="CP134890">
    <property type="protein sequence ID" value="WNM21446.1"/>
    <property type="molecule type" value="Genomic_DNA"/>
</dbReference>
<dbReference type="AlphaFoldDB" id="A0AA96F4N5"/>
<dbReference type="KEGG" id="fcj:RN605_12245"/>
<evidence type="ECO:0000259" key="2">
    <source>
        <dbReference type="Pfam" id="PF09832"/>
    </source>
</evidence>
<feature type="domain" description="DUF2059" evidence="2">
    <location>
        <begin position="73"/>
        <end position="126"/>
    </location>
</feature>
<name>A0AA96F4N5_9FLAO</name>
<dbReference type="EMBL" id="CP134878">
    <property type="protein sequence ID" value="WNM20057.1"/>
    <property type="molecule type" value="Genomic_DNA"/>
</dbReference>
<feature type="signal peptide" evidence="1">
    <location>
        <begin position="1"/>
        <end position="19"/>
    </location>
</feature>
<keyword evidence="5" id="KW-1185">Reference proteome</keyword>
<evidence type="ECO:0000256" key="1">
    <source>
        <dbReference type="SAM" id="SignalP"/>
    </source>
</evidence>
<dbReference type="RefSeq" id="WP_313325160.1">
    <property type="nucleotide sequence ID" value="NZ_CP134878.1"/>
</dbReference>
<accession>A0AA96F4N5</accession>
<reference evidence="4 5" key="1">
    <citation type="submission" date="2023-09" db="EMBL/GenBank/DDBJ databases">
        <title>Flavobacterium sp. a novel bacteria isolate from Pepper rhizosphere.</title>
        <authorList>
            <person name="Peng Y."/>
            <person name="Lee J."/>
        </authorList>
    </citation>
    <scope>NUCLEOTIDE SEQUENCE [LARGE SCALE GENOMIC DNA]</scope>
    <source>
        <strain evidence="3">PMR2A8</strain>
        <strain evidence="4 5">PMTSA4</strain>
    </source>
</reference>
<dbReference type="Pfam" id="PF09832">
    <property type="entry name" value="DUF2059"/>
    <property type="match status" value="1"/>
</dbReference>
<protein>
    <submittedName>
        <fullName evidence="4">DUF2059 domain-containing protein</fullName>
    </submittedName>
</protein>
<keyword evidence="1" id="KW-0732">Signal</keyword>
<evidence type="ECO:0000313" key="3">
    <source>
        <dbReference type="EMBL" id="WNM20057.1"/>
    </source>
</evidence>
<organism evidence="4 5">
    <name type="scientific">Flavobacterium capsici</name>
    <dbReference type="NCBI Taxonomy" id="3075618"/>
    <lineage>
        <taxon>Bacteria</taxon>
        <taxon>Pseudomonadati</taxon>
        <taxon>Bacteroidota</taxon>
        <taxon>Flavobacteriia</taxon>
        <taxon>Flavobacteriales</taxon>
        <taxon>Flavobacteriaceae</taxon>
        <taxon>Flavobacterium</taxon>
    </lineage>
</organism>
<proteinExistence type="predicted"/>
<dbReference type="Proteomes" id="UP001304515">
    <property type="component" value="Chromosome"/>
</dbReference>
<sequence length="135" mass="15196">MKKLVFAVAFIFACTLSFAQDKPSKADVMKVIERSGAQGQMNAAKKQILGMIPSDKQAAFLIEFDAIIAKSQDKTAEVYMEEYTKDDIKAMLAFYESPVGKKMAEKSEKIAEKSQEAMMEIQGELQTMMMKYIQQ</sequence>
<gene>
    <name evidence="4" type="ORF">RN605_12245</name>
    <name evidence="3" type="ORF">RN608_05075</name>
</gene>
<evidence type="ECO:0000313" key="5">
    <source>
        <dbReference type="Proteomes" id="UP001304515"/>
    </source>
</evidence>
<accession>A0AA96EZX0</accession>
<dbReference type="InterPro" id="IPR018637">
    <property type="entry name" value="DUF2059"/>
</dbReference>
<evidence type="ECO:0000313" key="4">
    <source>
        <dbReference type="EMBL" id="WNM21446.1"/>
    </source>
</evidence>
<feature type="chain" id="PRO_5044705325" evidence="1">
    <location>
        <begin position="20"/>
        <end position="135"/>
    </location>
</feature>